<gene>
    <name evidence="1" type="ORF">CAUJ_LOCUS5886</name>
</gene>
<reference evidence="1" key="1">
    <citation type="submission" date="2020-10" db="EMBL/GenBank/DDBJ databases">
        <authorList>
            <person name="Kikuchi T."/>
        </authorList>
    </citation>
    <scope>NUCLEOTIDE SEQUENCE</scope>
    <source>
        <strain evidence="1">NKZ352</strain>
    </source>
</reference>
<sequence length="147" mass="16653">MHLMHRGKRTRGDSTAAEAVDARSCDVRVVKELDLKSNGHCPRRQKMRIETGSNPAVSKNIFADISTRNQAEIQVEEGEDDLLKMATGGDTGFLASENMTERSRRRYLQRQCTWAVSTKNPLDISQPVLFCAIRLEIRRMLGICELF</sequence>
<proteinExistence type="predicted"/>
<keyword evidence="2" id="KW-1185">Reference proteome</keyword>
<accession>A0A8S1H3C0</accession>
<dbReference type="AlphaFoldDB" id="A0A8S1H3C0"/>
<name>A0A8S1H3C0_9PELO</name>
<dbReference type="EMBL" id="CAJGYM010000013">
    <property type="protein sequence ID" value="CAD6189967.1"/>
    <property type="molecule type" value="Genomic_DNA"/>
</dbReference>
<evidence type="ECO:0000313" key="1">
    <source>
        <dbReference type="EMBL" id="CAD6189967.1"/>
    </source>
</evidence>
<evidence type="ECO:0000313" key="2">
    <source>
        <dbReference type="Proteomes" id="UP000835052"/>
    </source>
</evidence>
<dbReference type="Proteomes" id="UP000835052">
    <property type="component" value="Unassembled WGS sequence"/>
</dbReference>
<organism evidence="1 2">
    <name type="scientific">Caenorhabditis auriculariae</name>
    <dbReference type="NCBI Taxonomy" id="2777116"/>
    <lineage>
        <taxon>Eukaryota</taxon>
        <taxon>Metazoa</taxon>
        <taxon>Ecdysozoa</taxon>
        <taxon>Nematoda</taxon>
        <taxon>Chromadorea</taxon>
        <taxon>Rhabditida</taxon>
        <taxon>Rhabditina</taxon>
        <taxon>Rhabditomorpha</taxon>
        <taxon>Rhabditoidea</taxon>
        <taxon>Rhabditidae</taxon>
        <taxon>Peloderinae</taxon>
        <taxon>Caenorhabditis</taxon>
    </lineage>
</organism>
<comment type="caution">
    <text evidence="1">The sequence shown here is derived from an EMBL/GenBank/DDBJ whole genome shotgun (WGS) entry which is preliminary data.</text>
</comment>
<protein>
    <submittedName>
        <fullName evidence="1">Uncharacterized protein</fullName>
    </submittedName>
</protein>